<dbReference type="AlphaFoldDB" id="A0A5B8UQE3"/>
<dbReference type="InterPro" id="IPR005632">
    <property type="entry name" value="Chaperone_Skp"/>
</dbReference>
<feature type="transmembrane region" description="Helical" evidence="4">
    <location>
        <begin position="42"/>
        <end position="59"/>
    </location>
</feature>
<comment type="similarity">
    <text evidence="1">Belongs to the Skp family.</text>
</comment>
<dbReference type="EMBL" id="CP042436">
    <property type="protein sequence ID" value="QEC61234.1"/>
    <property type="molecule type" value="Genomic_DNA"/>
</dbReference>
<protein>
    <submittedName>
        <fullName evidence="5">OmpH family outer membrane protein</fullName>
    </submittedName>
</protein>
<proteinExistence type="inferred from homology"/>
<dbReference type="InterPro" id="IPR024930">
    <property type="entry name" value="Skp_dom_sf"/>
</dbReference>
<organism evidence="5 6">
    <name type="scientific">Mucilaginibacter ginsenosidivorans</name>
    <dbReference type="NCBI Taxonomy" id="398053"/>
    <lineage>
        <taxon>Bacteria</taxon>
        <taxon>Pseudomonadati</taxon>
        <taxon>Bacteroidota</taxon>
        <taxon>Sphingobacteriia</taxon>
        <taxon>Sphingobacteriales</taxon>
        <taxon>Sphingobacteriaceae</taxon>
        <taxon>Mucilaginibacter</taxon>
    </lineage>
</organism>
<accession>A0A5B8UQE3</accession>
<keyword evidence="2" id="KW-0732">Signal</keyword>
<dbReference type="PANTHER" id="PTHR35089">
    <property type="entry name" value="CHAPERONE PROTEIN SKP"/>
    <property type="match status" value="1"/>
</dbReference>
<keyword evidence="3" id="KW-0175">Coiled coil</keyword>
<evidence type="ECO:0000256" key="3">
    <source>
        <dbReference type="SAM" id="Coils"/>
    </source>
</evidence>
<feature type="coiled-coil region" evidence="3">
    <location>
        <begin position="135"/>
        <end position="169"/>
    </location>
</feature>
<reference evidence="5 6" key="1">
    <citation type="journal article" date="2017" name="Curr. Microbiol.">
        <title>Mucilaginibacter ginsenosidivorans sp. nov., Isolated from Soil of Ginseng Field.</title>
        <authorList>
            <person name="Kim M.M."/>
            <person name="Siddiqi M.Z."/>
            <person name="Im W.T."/>
        </authorList>
    </citation>
    <scope>NUCLEOTIDE SEQUENCE [LARGE SCALE GENOMIC DNA]</scope>
    <source>
        <strain evidence="5 6">Gsoil 3017</strain>
    </source>
</reference>
<dbReference type="SMART" id="SM00935">
    <property type="entry name" value="OmpH"/>
    <property type="match status" value="1"/>
</dbReference>
<dbReference type="Pfam" id="PF03938">
    <property type="entry name" value="OmpH"/>
    <property type="match status" value="1"/>
</dbReference>
<evidence type="ECO:0000256" key="1">
    <source>
        <dbReference type="ARBA" id="ARBA00009091"/>
    </source>
</evidence>
<evidence type="ECO:0000313" key="5">
    <source>
        <dbReference type="EMBL" id="QEC61234.1"/>
    </source>
</evidence>
<keyword evidence="4" id="KW-0812">Transmembrane</keyword>
<dbReference type="OrthoDB" id="1493259at2"/>
<keyword evidence="4" id="KW-1133">Transmembrane helix</keyword>
<evidence type="ECO:0000313" key="6">
    <source>
        <dbReference type="Proteomes" id="UP000321479"/>
    </source>
</evidence>
<gene>
    <name evidence="5" type="ORF">FRZ54_01090</name>
</gene>
<keyword evidence="6" id="KW-1185">Reference proteome</keyword>
<dbReference type="GO" id="GO:0051082">
    <property type="term" value="F:unfolded protein binding"/>
    <property type="evidence" value="ECO:0007669"/>
    <property type="project" value="InterPro"/>
</dbReference>
<dbReference type="SUPFAM" id="SSF111384">
    <property type="entry name" value="OmpH-like"/>
    <property type="match status" value="1"/>
</dbReference>
<keyword evidence="4" id="KW-0472">Membrane</keyword>
<dbReference type="GO" id="GO:0005829">
    <property type="term" value="C:cytosol"/>
    <property type="evidence" value="ECO:0007669"/>
    <property type="project" value="TreeGrafter"/>
</dbReference>
<dbReference type="GO" id="GO:0050821">
    <property type="term" value="P:protein stabilization"/>
    <property type="evidence" value="ECO:0007669"/>
    <property type="project" value="TreeGrafter"/>
</dbReference>
<name>A0A5B8UQE3_9SPHI</name>
<dbReference type="Proteomes" id="UP000321479">
    <property type="component" value="Chromosome"/>
</dbReference>
<evidence type="ECO:0000256" key="4">
    <source>
        <dbReference type="SAM" id="Phobius"/>
    </source>
</evidence>
<dbReference type="KEGG" id="mgin:FRZ54_01090"/>
<dbReference type="Gene3D" id="3.30.910.20">
    <property type="entry name" value="Skp domain"/>
    <property type="match status" value="1"/>
</dbReference>
<evidence type="ECO:0000256" key="2">
    <source>
        <dbReference type="ARBA" id="ARBA00022729"/>
    </source>
</evidence>
<dbReference type="PANTHER" id="PTHR35089:SF1">
    <property type="entry name" value="CHAPERONE PROTEIN SKP"/>
    <property type="match status" value="1"/>
</dbReference>
<sequence length="227" mass="25132">MRIKSQEPGARIVLFPDSWFLVLSFSRNFLTSQLLGILKKRIMRSLTIIFFIILASFGANAQTAPATAAPAQAPTVVFINSDSLLANYAYYKAIKTKLENLSAQAQNEITTKGQAFQKEVAAYQKKVNSLTPAQKAATEKALAKKQNDLQALNQNTAKQLQDIEASENANLYDRIAEYLKGYTKTKGYKIVLTYSKSNPSMLYGDDSLDVTKDVLVGLNEEYNKAGK</sequence>